<dbReference type="RefSeq" id="WP_049694881.1">
    <property type="nucleotide sequence ID" value="NZ_CP016540.2"/>
</dbReference>
<accession>A0A1B1RZ91</accession>
<name>A0A1B1RZ91_9BACL</name>
<dbReference type="AlphaFoldDB" id="A0A1B1RZ91"/>
<proteinExistence type="predicted"/>
<evidence type="ECO:0000313" key="2">
    <source>
        <dbReference type="Proteomes" id="UP000053354"/>
    </source>
</evidence>
<organism evidence="1 2">
    <name type="scientific">Planococcus versutus</name>
    <dbReference type="NCBI Taxonomy" id="1302659"/>
    <lineage>
        <taxon>Bacteria</taxon>
        <taxon>Bacillati</taxon>
        <taxon>Bacillota</taxon>
        <taxon>Bacilli</taxon>
        <taxon>Bacillales</taxon>
        <taxon>Caryophanaceae</taxon>
        <taxon>Planococcus</taxon>
    </lineage>
</organism>
<protein>
    <submittedName>
        <fullName evidence="1">Uncharacterized protein</fullName>
    </submittedName>
</protein>
<reference evidence="1" key="1">
    <citation type="submission" date="2016-10" db="EMBL/GenBank/DDBJ databases">
        <authorList>
            <person name="See-Too W.S."/>
        </authorList>
    </citation>
    <scope>NUCLEOTIDE SEQUENCE</scope>
    <source>
        <strain evidence="1">L10.15</strain>
    </source>
</reference>
<gene>
    <name evidence="1" type="ORF">I858_004265</name>
</gene>
<dbReference type="EMBL" id="CP016540">
    <property type="protein sequence ID" value="ANU26245.1"/>
    <property type="molecule type" value="Genomic_DNA"/>
</dbReference>
<evidence type="ECO:0000313" key="1">
    <source>
        <dbReference type="EMBL" id="ANU26245.1"/>
    </source>
</evidence>
<dbReference type="Proteomes" id="UP000053354">
    <property type="component" value="Chromosome"/>
</dbReference>
<dbReference type="KEGG" id="pll:I858_004265"/>
<sequence>MRKLHIIASQKAYLNTISFQLLEIFGDSIALSSTTVQDMTKDLVVENDIVVLSKEVLIGITRPFIPKSCPVILAKREVNIVATKKLLSLPKKQQILIINDTSEHAEETVNSLRNIFFEHEYSAYNSISSIEPTTDWLVTPGEIELVPKGFTNVIDIGPRIVDFNTILEISSYLDMNISQTSLMNRFFKSQLVVAEKYKNKQYLTTSLDHKEHSYEREHTTHNDGETQVKDRFSKDISLMVKKIEVHGFLDESLAILRIYRSGKKELKSFGRTKVKSRLLDMGITLTDQQLRLRLEVLNELGLVNVHKGRGGTKLSDKGEVFFDFHQSTHE</sequence>
<keyword evidence="2" id="KW-1185">Reference proteome</keyword>
<dbReference type="STRING" id="1302659.I858_004265"/>
<dbReference type="OrthoDB" id="9771372at2"/>